<evidence type="ECO:0000313" key="7">
    <source>
        <dbReference type="Proteomes" id="UP000218965"/>
    </source>
</evidence>
<dbReference type="AlphaFoldDB" id="A0A0U4WUI9"/>
<dbReference type="Pfam" id="PF13377">
    <property type="entry name" value="Peripla_BP_3"/>
    <property type="match status" value="1"/>
</dbReference>
<dbReference type="PANTHER" id="PTHR30146">
    <property type="entry name" value="LACI-RELATED TRANSCRIPTIONAL REPRESSOR"/>
    <property type="match status" value="1"/>
</dbReference>
<dbReference type="GO" id="GO:0000976">
    <property type="term" value="F:transcription cis-regulatory region binding"/>
    <property type="evidence" value="ECO:0007669"/>
    <property type="project" value="TreeGrafter"/>
</dbReference>
<proteinExistence type="predicted"/>
<dbReference type="EMBL" id="AP017315">
    <property type="protein sequence ID" value="BAU31530.1"/>
    <property type="molecule type" value="Genomic_DNA"/>
</dbReference>
<keyword evidence="4" id="KW-0804">Transcription</keyword>
<gene>
    <name evidence="6" type="ORF">MalAC0309_0661</name>
</gene>
<feature type="domain" description="Transcriptional regulator LacI/GalR-like sensor" evidence="5">
    <location>
        <begin position="1"/>
        <end position="63"/>
    </location>
</feature>
<dbReference type="SUPFAM" id="SSF53822">
    <property type="entry name" value="Periplasmic binding protein-like I"/>
    <property type="match status" value="1"/>
</dbReference>
<reference evidence="6 7" key="2">
    <citation type="submission" date="2016-01" db="EMBL/GenBank/DDBJ databases">
        <title>Microcella alkaliphila JAM AC0309 whole genome shotgun sequence.</title>
        <authorList>
            <person name="Kurata A."/>
            <person name="Hirose Y."/>
            <person name="Kishimoto N."/>
            <person name="Kobayashi T."/>
        </authorList>
    </citation>
    <scope>NUCLEOTIDE SEQUENCE [LARGE SCALE GENOMIC DNA]</scope>
    <source>
        <strain evidence="6 7">JAM AC0309</strain>
    </source>
</reference>
<evidence type="ECO:0000256" key="3">
    <source>
        <dbReference type="ARBA" id="ARBA00023125"/>
    </source>
</evidence>
<dbReference type="KEGG" id="malk:MalAC0309_0661"/>
<dbReference type="InterPro" id="IPR046335">
    <property type="entry name" value="LacI/GalR-like_sensor"/>
</dbReference>
<sequence length="68" mass="7359">MRVPDDVSIVSFDNDELAAYLRPGLTTIALPHEDMGRRAVDALLSPGDTGELLVPMPVVTRESIATPR</sequence>
<keyword evidence="2" id="KW-0805">Transcription regulation</keyword>
<evidence type="ECO:0000313" key="6">
    <source>
        <dbReference type="EMBL" id="BAU31530.1"/>
    </source>
</evidence>
<dbReference type="PANTHER" id="PTHR30146:SF148">
    <property type="entry name" value="HTH-TYPE TRANSCRIPTIONAL REPRESSOR PURR-RELATED"/>
    <property type="match status" value="1"/>
</dbReference>
<evidence type="ECO:0000259" key="5">
    <source>
        <dbReference type="Pfam" id="PF13377"/>
    </source>
</evidence>
<dbReference type="InterPro" id="IPR028082">
    <property type="entry name" value="Peripla_BP_I"/>
</dbReference>
<name>A0A0U4WUI9_9MICO</name>
<dbReference type="Gene3D" id="3.40.50.2300">
    <property type="match status" value="1"/>
</dbReference>
<evidence type="ECO:0000256" key="4">
    <source>
        <dbReference type="ARBA" id="ARBA00023163"/>
    </source>
</evidence>
<protein>
    <submittedName>
        <fullName evidence="6">Transcriptional regulator</fullName>
    </submittedName>
</protein>
<dbReference type="OrthoDB" id="9798934at2"/>
<keyword evidence="3" id="KW-0238">DNA-binding</keyword>
<evidence type="ECO:0000256" key="2">
    <source>
        <dbReference type="ARBA" id="ARBA00023015"/>
    </source>
</evidence>
<reference evidence="7" key="1">
    <citation type="submission" date="2015-12" db="EMBL/GenBank/DDBJ databases">
        <authorList>
            <person name="Shamseldin A."/>
            <person name="Moawad H."/>
            <person name="Abd El-Rahim W.M."/>
            <person name="Sadowsky M.J."/>
        </authorList>
    </citation>
    <scope>NUCLEOTIDE SEQUENCE [LARGE SCALE GENOMIC DNA]</scope>
    <source>
        <strain evidence="7">JAM AC0309</strain>
    </source>
</reference>
<evidence type="ECO:0000256" key="1">
    <source>
        <dbReference type="ARBA" id="ARBA00022491"/>
    </source>
</evidence>
<dbReference type="Proteomes" id="UP000218965">
    <property type="component" value="Chromosome"/>
</dbReference>
<organism evidence="6 7">
    <name type="scientific">Microcella alkaliphila</name>
    <dbReference type="NCBI Taxonomy" id="279828"/>
    <lineage>
        <taxon>Bacteria</taxon>
        <taxon>Bacillati</taxon>
        <taxon>Actinomycetota</taxon>
        <taxon>Actinomycetes</taxon>
        <taxon>Micrococcales</taxon>
        <taxon>Microbacteriaceae</taxon>
        <taxon>Microcella</taxon>
    </lineage>
</organism>
<accession>A0A0U4WUI9</accession>
<dbReference type="GO" id="GO:0003700">
    <property type="term" value="F:DNA-binding transcription factor activity"/>
    <property type="evidence" value="ECO:0007669"/>
    <property type="project" value="TreeGrafter"/>
</dbReference>
<keyword evidence="1" id="KW-0678">Repressor</keyword>